<dbReference type="SUPFAM" id="SSF48452">
    <property type="entry name" value="TPR-like"/>
    <property type="match status" value="1"/>
</dbReference>
<organism evidence="2 3">
    <name type="scientific">Litorivivens lipolytica</name>
    <dbReference type="NCBI Taxonomy" id="1524264"/>
    <lineage>
        <taxon>Bacteria</taxon>
        <taxon>Pseudomonadati</taxon>
        <taxon>Pseudomonadota</taxon>
        <taxon>Gammaproteobacteria</taxon>
        <taxon>Litorivivens</taxon>
    </lineage>
</organism>
<name>A0A7W4Z5S8_9GAMM</name>
<protein>
    <submittedName>
        <fullName evidence="2">Tetratricopeptide (TPR) repeat protein</fullName>
    </submittedName>
</protein>
<accession>A0A7W4Z5S8</accession>
<reference evidence="2 3" key="1">
    <citation type="submission" date="2020-08" db="EMBL/GenBank/DDBJ databases">
        <title>Genomic Encyclopedia of Type Strains, Phase III (KMG-III): the genomes of soil and plant-associated and newly described type strains.</title>
        <authorList>
            <person name="Whitman W."/>
        </authorList>
    </citation>
    <scope>NUCLEOTIDE SEQUENCE [LARGE SCALE GENOMIC DNA]</scope>
    <source>
        <strain evidence="2 3">CECT 8654</strain>
    </source>
</reference>
<dbReference type="EMBL" id="JACHWY010000002">
    <property type="protein sequence ID" value="MBB3047493.1"/>
    <property type="molecule type" value="Genomic_DNA"/>
</dbReference>
<keyword evidence="3" id="KW-1185">Reference proteome</keyword>
<feature type="repeat" description="TPR" evidence="1">
    <location>
        <begin position="336"/>
        <end position="369"/>
    </location>
</feature>
<evidence type="ECO:0000313" key="2">
    <source>
        <dbReference type="EMBL" id="MBB3047493.1"/>
    </source>
</evidence>
<dbReference type="RefSeq" id="WP_183410275.1">
    <property type="nucleotide sequence ID" value="NZ_JACHWY010000002.1"/>
</dbReference>
<dbReference type="SMART" id="SM00028">
    <property type="entry name" value="TPR"/>
    <property type="match status" value="3"/>
</dbReference>
<proteinExistence type="predicted"/>
<evidence type="ECO:0000313" key="3">
    <source>
        <dbReference type="Proteomes" id="UP000537130"/>
    </source>
</evidence>
<dbReference type="PROSITE" id="PS50005">
    <property type="entry name" value="TPR"/>
    <property type="match status" value="1"/>
</dbReference>
<comment type="caution">
    <text evidence="2">The sequence shown here is derived from an EMBL/GenBank/DDBJ whole genome shotgun (WGS) entry which is preliminary data.</text>
</comment>
<gene>
    <name evidence="2" type="ORF">FHR99_001759</name>
</gene>
<dbReference type="InterPro" id="IPR019734">
    <property type="entry name" value="TPR_rpt"/>
</dbReference>
<sequence length="476" mass="53616">MLGLGRDVKRLIALLLCIPSVWAASEVELLPAPASLVLADSQLARLQQQLDRSVAAGQYPQALDSARRLAQALASDPVSGTAALENLGLIEIQSGDAAAGISSLEQVLERLRASGNFRDPRLARPLYAIGVGYYQLKDYLKAIDYIEQANFVTRTDKGLESLEQTRHDDLLLDSLIRVGRVDDAMDRLDVSTNIQRMALKEGPELERALYKAARWYSLLEAAYQESSLHEERLEILAKTYGADSPELVPVYYDLASSYSRRMHDDLDRLRGMKSAERNVSYSFVRSDQVRRAIAYDQGARSDDRTLLDAEWKAVRALKIALRILEDQDEPDLQAIAETYVRLGDHYQLIGNDRKARRYYQRAYDMLHENGATEYLAQTFGSPVPIYQKPLKLPSTNDPAVLSAYQGEAELLLDVNSRGQPRNIEVVELRPQQASVLEDKALRYSRDTIFRPRITEDGTVSTEKMTYIYQFRPGAQP</sequence>
<evidence type="ECO:0000256" key="1">
    <source>
        <dbReference type="PROSITE-ProRule" id="PRU00339"/>
    </source>
</evidence>
<dbReference type="Proteomes" id="UP000537130">
    <property type="component" value="Unassembled WGS sequence"/>
</dbReference>
<dbReference type="Gene3D" id="1.25.40.10">
    <property type="entry name" value="Tetratricopeptide repeat domain"/>
    <property type="match status" value="2"/>
</dbReference>
<dbReference type="Pfam" id="PF13424">
    <property type="entry name" value="TPR_12"/>
    <property type="match status" value="1"/>
</dbReference>
<dbReference type="Gene3D" id="3.30.1150.10">
    <property type="match status" value="1"/>
</dbReference>
<dbReference type="AlphaFoldDB" id="A0A7W4Z5S8"/>
<dbReference type="InterPro" id="IPR011990">
    <property type="entry name" value="TPR-like_helical_dom_sf"/>
</dbReference>
<dbReference type="PANTHER" id="PTHR19959">
    <property type="entry name" value="KINESIN LIGHT CHAIN"/>
    <property type="match status" value="1"/>
</dbReference>
<keyword evidence="1" id="KW-0802">TPR repeat</keyword>
<dbReference type="PANTHER" id="PTHR19959:SF119">
    <property type="entry name" value="FUNGAL LIPASE-LIKE DOMAIN-CONTAINING PROTEIN"/>
    <property type="match status" value="1"/>
</dbReference>